<keyword evidence="14" id="KW-1185">Reference proteome</keyword>
<dbReference type="FunCoup" id="A0A067MVL1">
    <property type="interactions" value="422"/>
</dbReference>
<keyword evidence="6" id="KW-0028">Amino-acid biosynthesis</keyword>
<evidence type="ECO:0000256" key="1">
    <source>
        <dbReference type="ARBA" id="ARBA00001933"/>
    </source>
</evidence>
<proteinExistence type="inferred from homology"/>
<dbReference type="GO" id="GO:0006564">
    <property type="term" value="P:L-serine biosynthetic process"/>
    <property type="evidence" value="ECO:0007669"/>
    <property type="project" value="UniProtKB-KW"/>
</dbReference>
<dbReference type="GO" id="GO:0005737">
    <property type="term" value="C:cytoplasm"/>
    <property type="evidence" value="ECO:0007669"/>
    <property type="project" value="TreeGrafter"/>
</dbReference>
<dbReference type="PANTHER" id="PTHR43247">
    <property type="entry name" value="PHOSPHOSERINE AMINOTRANSFERASE"/>
    <property type="match status" value="1"/>
</dbReference>
<accession>A0A067MVL1</accession>
<dbReference type="InterPro" id="IPR000192">
    <property type="entry name" value="Aminotrans_V_dom"/>
</dbReference>
<evidence type="ECO:0000256" key="3">
    <source>
        <dbReference type="ARBA" id="ARBA00006904"/>
    </source>
</evidence>
<comment type="catalytic activity">
    <reaction evidence="11">
        <text>O-phospho-L-serine + 2-oxoglutarate = 3-phosphooxypyruvate + L-glutamate</text>
        <dbReference type="Rhea" id="RHEA:14329"/>
        <dbReference type="ChEBI" id="CHEBI:16810"/>
        <dbReference type="ChEBI" id="CHEBI:18110"/>
        <dbReference type="ChEBI" id="CHEBI:29985"/>
        <dbReference type="ChEBI" id="CHEBI:57524"/>
        <dbReference type="EC" id="2.6.1.52"/>
    </reaction>
</comment>
<feature type="domain" description="Aminotransferase class V" evidence="12">
    <location>
        <begin position="7"/>
        <end position="179"/>
    </location>
</feature>
<dbReference type="Pfam" id="PF00266">
    <property type="entry name" value="Aminotran_5"/>
    <property type="match status" value="2"/>
</dbReference>
<dbReference type="SUPFAM" id="SSF53383">
    <property type="entry name" value="PLP-dependent transferases"/>
    <property type="match status" value="1"/>
</dbReference>
<evidence type="ECO:0000256" key="11">
    <source>
        <dbReference type="ARBA" id="ARBA00049007"/>
    </source>
</evidence>
<evidence type="ECO:0000259" key="12">
    <source>
        <dbReference type="Pfam" id="PF00266"/>
    </source>
</evidence>
<dbReference type="FunFam" id="3.40.640.10:FF:000010">
    <property type="entry name" value="Phosphoserine aminotransferase"/>
    <property type="match status" value="1"/>
</dbReference>
<feature type="domain" description="Aminotransferase class V" evidence="12">
    <location>
        <begin position="209"/>
        <end position="399"/>
    </location>
</feature>
<gene>
    <name evidence="13" type="ORF">BOTBODRAFT_51178</name>
</gene>
<dbReference type="GO" id="GO:0004648">
    <property type="term" value="F:O-phospho-L-serine:2-oxoglutarate aminotransferase activity"/>
    <property type="evidence" value="ECO:0007669"/>
    <property type="project" value="UniProtKB-EC"/>
</dbReference>
<sequence>MDRSQIVNLAAGPSGLPLPVLLEASQGLLNFEGTGIGITEISHRSPEFAKLTKDLAAILRQHLNIPETHEVLFTQGGGCGQFSAVVLNLLARHRLRFPDLKDEDRVMDYVVTGSWSEKAALEARRLGGGVVNIVTDGRSGSANGKNFDSIPPVDTWRLSERPAFIYYCENETVDGVEFDGHSSTEQGATQFPFHLIPPDPSDPTFLAPLVADYSSSFLSRPIPQLERHALIYAGAQKNIGPSGLTIIIVRKDLLVDTVAAAKLGAAPVPTTFDYAVLAKAGSLYHTPPMFSMYVSLLVLRHFATLGGVPYLAKVNAQKAKKVYAAVKEGEAAGVFRPRVKDGSQSFMNVVFEVLGEGAEARFLASAQSAGLRGVKGHRSVGGIRTSLYNAVTLEQVDLLVEFLRGFIKAEAGSQSA</sequence>
<evidence type="ECO:0000256" key="7">
    <source>
        <dbReference type="ARBA" id="ARBA00022679"/>
    </source>
</evidence>
<organism evidence="13 14">
    <name type="scientific">Botryobasidium botryosum (strain FD-172 SS1)</name>
    <dbReference type="NCBI Taxonomy" id="930990"/>
    <lineage>
        <taxon>Eukaryota</taxon>
        <taxon>Fungi</taxon>
        <taxon>Dikarya</taxon>
        <taxon>Basidiomycota</taxon>
        <taxon>Agaricomycotina</taxon>
        <taxon>Agaricomycetes</taxon>
        <taxon>Cantharellales</taxon>
        <taxon>Botryobasidiaceae</taxon>
        <taxon>Botryobasidium</taxon>
    </lineage>
</organism>
<dbReference type="AlphaFoldDB" id="A0A067MVL1"/>
<dbReference type="Gene3D" id="3.90.1150.10">
    <property type="entry name" value="Aspartate Aminotransferase, domain 1"/>
    <property type="match status" value="1"/>
</dbReference>
<evidence type="ECO:0000313" key="13">
    <source>
        <dbReference type="EMBL" id="KDQ19773.1"/>
    </source>
</evidence>
<protein>
    <recommendedName>
        <fullName evidence="4">phosphoserine transaminase</fullName>
        <ecNumber evidence="4">2.6.1.52</ecNumber>
    </recommendedName>
</protein>
<evidence type="ECO:0000256" key="9">
    <source>
        <dbReference type="ARBA" id="ARBA00023299"/>
    </source>
</evidence>
<reference evidence="14" key="1">
    <citation type="journal article" date="2014" name="Proc. Natl. Acad. Sci. U.S.A.">
        <title>Extensive sampling of basidiomycete genomes demonstrates inadequacy of the white-rot/brown-rot paradigm for wood decay fungi.</title>
        <authorList>
            <person name="Riley R."/>
            <person name="Salamov A.A."/>
            <person name="Brown D.W."/>
            <person name="Nagy L.G."/>
            <person name="Floudas D."/>
            <person name="Held B.W."/>
            <person name="Levasseur A."/>
            <person name="Lombard V."/>
            <person name="Morin E."/>
            <person name="Otillar R."/>
            <person name="Lindquist E.A."/>
            <person name="Sun H."/>
            <person name="LaButti K.M."/>
            <person name="Schmutz J."/>
            <person name="Jabbour D."/>
            <person name="Luo H."/>
            <person name="Baker S.E."/>
            <person name="Pisabarro A.G."/>
            <person name="Walton J.D."/>
            <person name="Blanchette R.A."/>
            <person name="Henrissat B."/>
            <person name="Martin F."/>
            <person name="Cullen D."/>
            <person name="Hibbett D.S."/>
            <person name="Grigoriev I.V."/>
        </authorList>
    </citation>
    <scope>NUCLEOTIDE SEQUENCE [LARGE SCALE GENOMIC DNA]</scope>
    <source>
        <strain evidence="14">FD-172 SS1</strain>
    </source>
</reference>
<keyword evidence="8" id="KW-0663">Pyridoxal phosphate</keyword>
<dbReference type="HOGENOM" id="CLU_034866_0_0_1"/>
<evidence type="ECO:0000256" key="2">
    <source>
        <dbReference type="ARBA" id="ARBA00005099"/>
    </source>
</evidence>
<evidence type="ECO:0000256" key="8">
    <source>
        <dbReference type="ARBA" id="ARBA00022898"/>
    </source>
</evidence>
<evidence type="ECO:0000313" key="14">
    <source>
        <dbReference type="Proteomes" id="UP000027195"/>
    </source>
</evidence>
<dbReference type="GO" id="GO:0030170">
    <property type="term" value="F:pyridoxal phosphate binding"/>
    <property type="evidence" value="ECO:0007669"/>
    <property type="project" value="TreeGrafter"/>
</dbReference>
<comment type="cofactor">
    <cofactor evidence="1">
        <name>pyridoxal 5'-phosphate</name>
        <dbReference type="ChEBI" id="CHEBI:597326"/>
    </cofactor>
</comment>
<dbReference type="OrthoDB" id="1703350at2759"/>
<dbReference type="InterPro" id="IPR015422">
    <property type="entry name" value="PyrdxlP-dep_Trfase_small"/>
</dbReference>
<dbReference type="Proteomes" id="UP000027195">
    <property type="component" value="Unassembled WGS sequence"/>
</dbReference>
<dbReference type="InterPro" id="IPR022278">
    <property type="entry name" value="Pser_aminoTfrase"/>
</dbReference>
<dbReference type="InterPro" id="IPR015421">
    <property type="entry name" value="PyrdxlP-dep_Trfase_major"/>
</dbReference>
<dbReference type="InterPro" id="IPR015424">
    <property type="entry name" value="PyrdxlP-dep_Trfase"/>
</dbReference>
<keyword evidence="5" id="KW-0032">Aminotransferase</keyword>
<evidence type="ECO:0000256" key="4">
    <source>
        <dbReference type="ARBA" id="ARBA00013030"/>
    </source>
</evidence>
<dbReference type="NCBIfam" id="NF003764">
    <property type="entry name" value="PRK05355.1"/>
    <property type="match status" value="1"/>
</dbReference>
<keyword evidence="7" id="KW-0808">Transferase</keyword>
<dbReference type="PANTHER" id="PTHR43247:SF1">
    <property type="entry name" value="PHOSPHOSERINE AMINOTRANSFERASE"/>
    <property type="match status" value="1"/>
</dbReference>
<dbReference type="Gene3D" id="3.40.640.10">
    <property type="entry name" value="Type I PLP-dependent aspartate aminotransferase-like (Major domain)"/>
    <property type="match status" value="1"/>
</dbReference>
<comment type="pathway">
    <text evidence="2">Amino-acid biosynthesis; L-serine biosynthesis; L-serine from 3-phospho-D-glycerate: step 2/3.</text>
</comment>
<evidence type="ECO:0000256" key="10">
    <source>
        <dbReference type="ARBA" id="ARBA00047630"/>
    </source>
</evidence>
<name>A0A067MVL1_BOTB1</name>
<dbReference type="EMBL" id="KL198018">
    <property type="protein sequence ID" value="KDQ19773.1"/>
    <property type="molecule type" value="Genomic_DNA"/>
</dbReference>
<dbReference type="STRING" id="930990.A0A067MVL1"/>
<dbReference type="PIRSF" id="PIRSF000525">
    <property type="entry name" value="SerC"/>
    <property type="match status" value="1"/>
</dbReference>
<comment type="similarity">
    <text evidence="3">Belongs to the class-V pyridoxal-phosphate-dependent aminotransferase family. SerC subfamily.</text>
</comment>
<dbReference type="InParanoid" id="A0A067MVL1"/>
<evidence type="ECO:0000256" key="5">
    <source>
        <dbReference type="ARBA" id="ARBA00022576"/>
    </source>
</evidence>
<comment type="catalytic activity">
    <reaction evidence="10">
        <text>4-(phosphooxy)-L-threonine + 2-oxoglutarate = (R)-3-hydroxy-2-oxo-4-phosphooxybutanoate + L-glutamate</text>
        <dbReference type="Rhea" id="RHEA:16573"/>
        <dbReference type="ChEBI" id="CHEBI:16810"/>
        <dbReference type="ChEBI" id="CHEBI:29985"/>
        <dbReference type="ChEBI" id="CHEBI:58452"/>
        <dbReference type="ChEBI" id="CHEBI:58538"/>
        <dbReference type="EC" id="2.6.1.52"/>
    </reaction>
</comment>
<dbReference type="HAMAP" id="MF_00160">
    <property type="entry name" value="SerC_aminotrans_5"/>
    <property type="match status" value="1"/>
</dbReference>
<dbReference type="UniPathway" id="UPA00135">
    <property type="reaction ID" value="UER00197"/>
</dbReference>
<dbReference type="EC" id="2.6.1.52" evidence="4"/>
<keyword evidence="9" id="KW-0718">Serine biosynthesis</keyword>
<evidence type="ECO:0000256" key="6">
    <source>
        <dbReference type="ARBA" id="ARBA00022605"/>
    </source>
</evidence>
<dbReference type="FunFam" id="3.90.1150.10:FF:000006">
    <property type="entry name" value="Phosphoserine aminotransferase"/>
    <property type="match status" value="1"/>
</dbReference>